<comment type="caution">
    <text evidence="1">The sequence shown here is derived from an EMBL/GenBank/DDBJ whole genome shotgun (WGS) entry which is preliminary data.</text>
</comment>
<sequence>MIPSSTICQDSPPTGRARVTAVAPTVLTGLLGAALAASVLVVSPAEAASALGPVVEASSCTTNSSGLAKDVKIMVTKAKTVSAKRLSVEHYVGAEVVTVRVKLAVTATGTGTGYGSADACPGGVSNPQTVTKPITWKGTKTAKGTYTASARSTKKATKMAIRGATKYARATTQRAFIAATTRTVENTARDLAWAASEDIDPSPTPKASERSCWILLG</sequence>
<organism evidence="1 2">
    <name type="scientific">Nocardioides hankookensis</name>
    <dbReference type="NCBI Taxonomy" id="443157"/>
    <lineage>
        <taxon>Bacteria</taxon>
        <taxon>Bacillati</taxon>
        <taxon>Actinomycetota</taxon>
        <taxon>Actinomycetes</taxon>
        <taxon>Propionibacteriales</taxon>
        <taxon>Nocardioidaceae</taxon>
        <taxon>Nocardioides</taxon>
    </lineage>
</organism>
<proteinExistence type="predicted"/>
<evidence type="ECO:0000313" key="1">
    <source>
        <dbReference type="EMBL" id="MFC6044802.1"/>
    </source>
</evidence>
<protein>
    <submittedName>
        <fullName evidence="1">Uncharacterized protein</fullName>
    </submittedName>
</protein>
<evidence type="ECO:0000313" key="2">
    <source>
        <dbReference type="Proteomes" id="UP001596135"/>
    </source>
</evidence>
<dbReference type="EMBL" id="JBHSRJ010000005">
    <property type="protein sequence ID" value="MFC6044802.1"/>
    <property type="molecule type" value="Genomic_DNA"/>
</dbReference>
<reference evidence="2" key="1">
    <citation type="journal article" date="2019" name="Int. J. Syst. Evol. Microbiol.">
        <title>The Global Catalogue of Microorganisms (GCM) 10K type strain sequencing project: providing services to taxonomists for standard genome sequencing and annotation.</title>
        <authorList>
            <consortium name="The Broad Institute Genomics Platform"/>
            <consortium name="The Broad Institute Genome Sequencing Center for Infectious Disease"/>
            <person name="Wu L."/>
            <person name="Ma J."/>
        </authorList>
    </citation>
    <scope>NUCLEOTIDE SEQUENCE [LARGE SCALE GENOMIC DNA]</scope>
    <source>
        <strain evidence="2">CCUG 54522</strain>
    </source>
</reference>
<dbReference type="Proteomes" id="UP001596135">
    <property type="component" value="Unassembled WGS sequence"/>
</dbReference>
<gene>
    <name evidence="1" type="ORF">ACFPYL_17060</name>
</gene>
<accession>A0ABW1LNG0</accession>
<dbReference type="RefSeq" id="WP_379156809.1">
    <property type="nucleotide sequence ID" value="NZ_JBHSRJ010000005.1"/>
</dbReference>
<keyword evidence="2" id="KW-1185">Reference proteome</keyword>
<name>A0ABW1LNG0_9ACTN</name>